<proteinExistence type="predicted"/>
<accession>A0A9Q3GIA5</accession>
<gene>
    <name evidence="1" type="ORF">O181_008191</name>
</gene>
<sequence>MELIRGIEMIKERFKLAERLVTERFKTLFTKEAHRWYILLRQAHEQRSWTWWKTQVLNKWANDSWRFNIKTAFEYEKLNSARDRALPWFCQQNDRPTALYTKISEFIIFRRIMRQCGGDLEHSVQGGLLNNHQQKILSI</sequence>
<evidence type="ECO:0000313" key="1">
    <source>
        <dbReference type="EMBL" id="MBW0468476.1"/>
    </source>
</evidence>
<comment type="caution">
    <text evidence="1">The sequence shown here is derived from an EMBL/GenBank/DDBJ whole genome shotgun (WGS) entry which is preliminary data.</text>
</comment>
<dbReference type="Proteomes" id="UP000765509">
    <property type="component" value="Unassembled WGS sequence"/>
</dbReference>
<reference evidence="1" key="1">
    <citation type="submission" date="2021-03" db="EMBL/GenBank/DDBJ databases">
        <title>Draft genome sequence of rust myrtle Austropuccinia psidii MF-1, a brazilian biotype.</title>
        <authorList>
            <person name="Quecine M.C."/>
            <person name="Pachon D.M.R."/>
            <person name="Bonatelli M.L."/>
            <person name="Correr F.H."/>
            <person name="Franceschini L.M."/>
            <person name="Leite T.F."/>
            <person name="Margarido G.R.A."/>
            <person name="Almeida C.A."/>
            <person name="Ferrarezi J.A."/>
            <person name="Labate C.A."/>
        </authorList>
    </citation>
    <scope>NUCLEOTIDE SEQUENCE</scope>
    <source>
        <strain evidence="1">MF-1</strain>
    </source>
</reference>
<dbReference type="EMBL" id="AVOT02001875">
    <property type="protein sequence ID" value="MBW0468476.1"/>
    <property type="molecule type" value="Genomic_DNA"/>
</dbReference>
<organism evidence="1 2">
    <name type="scientific">Austropuccinia psidii MF-1</name>
    <dbReference type="NCBI Taxonomy" id="1389203"/>
    <lineage>
        <taxon>Eukaryota</taxon>
        <taxon>Fungi</taxon>
        <taxon>Dikarya</taxon>
        <taxon>Basidiomycota</taxon>
        <taxon>Pucciniomycotina</taxon>
        <taxon>Pucciniomycetes</taxon>
        <taxon>Pucciniales</taxon>
        <taxon>Sphaerophragmiaceae</taxon>
        <taxon>Austropuccinia</taxon>
    </lineage>
</organism>
<protein>
    <submittedName>
        <fullName evidence="1">Uncharacterized protein</fullName>
    </submittedName>
</protein>
<dbReference type="OrthoDB" id="2506710at2759"/>
<evidence type="ECO:0000313" key="2">
    <source>
        <dbReference type="Proteomes" id="UP000765509"/>
    </source>
</evidence>
<keyword evidence="2" id="KW-1185">Reference proteome</keyword>
<name>A0A9Q3GIA5_9BASI</name>
<dbReference type="AlphaFoldDB" id="A0A9Q3GIA5"/>